<protein>
    <submittedName>
        <fullName evidence="7">NAD(P)-dependent oxidoreductase</fullName>
    </submittedName>
</protein>
<dbReference type="Gene3D" id="3.40.50.720">
    <property type="entry name" value="NAD(P)-binding Rossmann-like Domain"/>
    <property type="match status" value="2"/>
</dbReference>
<evidence type="ECO:0000256" key="1">
    <source>
        <dbReference type="ARBA" id="ARBA00005854"/>
    </source>
</evidence>
<dbReference type="SUPFAM" id="SSF52283">
    <property type="entry name" value="Formate/glycerate dehydrogenase catalytic domain-like"/>
    <property type="match status" value="1"/>
</dbReference>
<dbReference type="Proteomes" id="UP001332243">
    <property type="component" value="Unassembled WGS sequence"/>
</dbReference>
<keyword evidence="2 3" id="KW-0560">Oxidoreductase</keyword>
<dbReference type="RefSeq" id="WP_331216761.1">
    <property type="nucleotide sequence ID" value="NZ_JAZGQK010000021.1"/>
</dbReference>
<accession>A0ABU7RZQ6</accession>
<evidence type="ECO:0000313" key="8">
    <source>
        <dbReference type="Proteomes" id="UP001332243"/>
    </source>
</evidence>
<comment type="similarity">
    <text evidence="1 3">Belongs to the D-isomer specific 2-hydroxyacid dehydrogenase family.</text>
</comment>
<evidence type="ECO:0000256" key="2">
    <source>
        <dbReference type="ARBA" id="ARBA00023002"/>
    </source>
</evidence>
<feature type="domain" description="D-isomer specific 2-hydroxyacid dehydrogenase NAD-binding" evidence="6">
    <location>
        <begin position="115"/>
        <end position="289"/>
    </location>
</feature>
<name>A0ABU7RZQ6_9ACTN</name>
<dbReference type="InterPro" id="IPR006140">
    <property type="entry name" value="D-isomer_DH_NAD-bd"/>
</dbReference>
<dbReference type="PANTHER" id="PTHR10996">
    <property type="entry name" value="2-HYDROXYACID DEHYDROGENASE-RELATED"/>
    <property type="match status" value="1"/>
</dbReference>
<evidence type="ECO:0000259" key="6">
    <source>
        <dbReference type="Pfam" id="PF02826"/>
    </source>
</evidence>
<evidence type="ECO:0000259" key="5">
    <source>
        <dbReference type="Pfam" id="PF00389"/>
    </source>
</evidence>
<evidence type="ECO:0000313" key="7">
    <source>
        <dbReference type="EMBL" id="MEE6261684.1"/>
    </source>
</evidence>
<dbReference type="PANTHER" id="PTHR10996:SF283">
    <property type="entry name" value="GLYOXYLATE_HYDROXYPYRUVATE REDUCTASE B"/>
    <property type="match status" value="1"/>
</dbReference>
<dbReference type="Pfam" id="PF02826">
    <property type="entry name" value="2-Hacid_dh_C"/>
    <property type="match status" value="1"/>
</dbReference>
<dbReference type="PROSITE" id="PS00065">
    <property type="entry name" value="D_2_HYDROXYACID_DH_1"/>
    <property type="match status" value="1"/>
</dbReference>
<dbReference type="EMBL" id="JAZGQK010000021">
    <property type="protein sequence ID" value="MEE6261684.1"/>
    <property type="molecule type" value="Genomic_DNA"/>
</dbReference>
<proteinExistence type="inferred from homology"/>
<dbReference type="InterPro" id="IPR036291">
    <property type="entry name" value="NAD(P)-bd_dom_sf"/>
</dbReference>
<gene>
    <name evidence="7" type="ORF">V1633_24680</name>
</gene>
<evidence type="ECO:0000256" key="4">
    <source>
        <dbReference type="SAM" id="MobiDB-lite"/>
    </source>
</evidence>
<dbReference type="InterPro" id="IPR006139">
    <property type="entry name" value="D-isomer_2_OHA_DH_cat_dom"/>
</dbReference>
<feature type="domain" description="D-isomer specific 2-hydroxyacid dehydrogenase catalytic" evidence="5">
    <location>
        <begin position="59"/>
        <end position="320"/>
    </location>
</feature>
<reference evidence="7 8" key="1">
    <citation type="submission" date="2024-01" db="EMBL/GenBank/DDBJ databases">
        <title>Genome insights into Plantactinospora sonchi sp. nov.</title>
        <authorList>
            <person name="Wang L."/>
        </authorList>
    </citation>
    <scope>NUCLEOTIDE SEQUENCE [LARGE SCALE GENOMIC DNA]</scope>
    <source>
        <strain evidence="7 8">NEAU-QY2</strain>
    </source>
</reference>
<comment type="caution">
    <text evidence="7">The sequence shown here is derived from an EMBL/GenBank/DDBJ whole genome shotgun (WGS) entry which is preliminary data.</text>
</comment>
<dbReference type="InterPro" id="IPR029752">
    <property type="entry name" value="D-isomer_DH_CS1"/>
</dbReference>
<dbReference type="Pfam" id="PF00389">
    <property type="entry name" value="2-Hacid_dh"/>
    <property type="match status" value="1"/>
</dbReference>
<evidence type="ECO:0000256" key="3">
    <source>
        <dbReference type="RuleBase" id="RU003719"/>
    </source>
</evidence>
<organism evidence="7 8">
    <name type="scientific">Plantactinospora sonchi</name>
    <dbReference type="NCBI Taxonomy" id="1544735"/>
    <lineage>
        <taxon>Bacteria</taxon>
        <taxon>Bacillati</taxon>
        <taxon>Actinomycetota</taxon>
        <taxon>Actinomycetes</taxon>
        <taxon>Micromonosporales</taxon>
        <taxon>Micromonosporaceae</taxon>
        <taxon>Plantactinospora</taxon>
    </lineage>
</organism>
<dbReference type="SUPFAM" id="SSF51735">
    <property type="entry name" value="NAD(P)-binding Rossmann-fold domains"/>
    <property type="match status" value="1"/>
</dbReference>
<keyword evidence="8" id="KW-1185">Reference proteome</keyword>
<sequence length="360" mass="36383">MTATRAGQVLVTSRSFSSGSRDLLGELHAAGLTVVRGPADHRLDALRPLLAGTVGWIAGTGPVTEAHLAAAPRLAVLARYGVGVDAVDLAAAAERGVVVTNTPGANTEAVADLTVGLLLAALRGIPAGDRRVRAGDWTTTVRGRELGSSVVGIVGYGRIGQAVARRLRGFGARVLACDPLLDDRVVRAGGAEPADLAELPARCTAVSLHAPGGRRLVDPEWLAAGRDGLVLVNTARADLVDESAVAAALRGGRLAGYAADTLGTESAGGTSPLLAEDLADRVVLTPHLGAQTVEAVDRMGSLAVADLLAVLDGAPPSHPVLDGAPPSHPVRASAPPTRPGGPDVADGPAEGPTDPAAEWR</sequence>
<feature type="region of interest" description="Disordered" evidence="4">
    <location>
        <begin position="318"/>
        <end position="360"/>
    </location>
</feature>
<dbReference type="InterPro" id="IPR050223">
    <property type="entry name" value="D-isomer_2-hydroxyacid_DH"/>
</dbReference>